<proteinExistence type="predicted"/>
<dbReference type="OrthoDB" id="287704at2"/>
<name>A0A3M8SUZ7_9GAMM</name>
<sequence length="101" mass="10950">MPKKLMTCIHLQPIESAIRAGGIAVAASGDWWGSGSTANVTFDCVLDRRAIERRFAPPAFVHWHEYDGRGAGHEAGFDCTQCGSLLVGGFKKYGGRRWPSG</sequence>
<dbReference type="EMBL" id="RIBS01000003">
    <property type="protein sequence ID" value="RNF84515.1"/>
    <property type="molecule type" value="Genomic_DNA"/>
</dbReference>
<gene>
    <name evidence="1" type="ORF">EER27_09140</name>
</gene>
<comment type="caution">
    <text evidence="1">The sequence shown here is derived from an EMBL/GenBank/DDBJ whole genome shotgun (WGS) entry which is preliminary data.</text>
</comment>
<evidence type="ECO:0000313" key="2">
    <source>
        <dbReference type="Proteomes" id="UP000267049"/>
    </source>
</evidence>
<protein>
    <submittedName>
        <fullName evidence="1">Uncharacterized protein</fullName>
    </submittedName>
</protein>
<dbReference type="Proteomes" id="UP000267049">
    <property type="component" value="Unassembled WGS sequence"/>
</dbReference>
<keyword evidence="2" id="KW-1185">Reference proteome</keyword>
<dbReference type="RefSeq" id="WP_123087723.1">
    <property type="nucleotide sequence ID" value="NZ_RIBS01000003.1"/>
</dbReference>
<dbReference type="AlphaFoldDB" id="A0A3M8SUZ7"/>
<organism evidence="1 2">
    <name type="scientific">Montanilutibacter psychrotolerans</name>
    <dbReference type="NCBI Taxonomy" id="1327343"/>
    <lineage>
        <taxon>Bacteria</taxon>
        <taxon>Pseudomonadati</taxon>
        <taxon>Pseudomonadota</taxon>
        <taxon>Gammaproteobacteria</taxon>
        <taxon>Lysobacterales</taxon>
        <taxon>Lysobacteraceae</taxon>
        <taxon>Montanilutibacter</taxon>
    </lineage>
</organism>
<accession>A0A3M8SUZ7</accession>
<evidence type="ECO:0000313" key="1">
    <source>
        <dbReference type="EMBL" id="RNF84515.1"/>
    </source>
</evidence>
<reference evidence="1 2" key="1">
    <citation type="submission" date="2018-11" db="EMBL/GenBank/DDBJ databases">
        <title>Lysobacter cryohumiis sp. nov., isolated from soil in the Tianshan Mountains, Xinjiang, China.</title>
        <authorList>
            <person name="Luo Y."/>
            <person name="Sheng H."/>
        </authorList>
    </citation>
    <scope>NUCLEOTIDE SEQUENCE [LARGE SCALE GENOMIC DNA]</scope>
    <source>
        <strain evidence="1 2">ZS60</strain>
    </source>
</reference>